<accession>A0A6J4SAU4</accession>
<proteinExistence type="predicted"/>
<dbReference type="AlphaFoldDB" id="A0A6J4SAU4"/>
<feature type="region of interest" description="Disordered" evidence="1">
    <location>
        <begin position="59"/>
        <end position="89"/>
    </location>
</feature>
<evidence type="ECO:0000259" key="2">
    <source>
        <dbReference type="PROSITE" id="PS50076"/>
    </source>
</evidence>
<gene>
    <name evidence="3" type="ORF">AVDCRST_MAG69-1162</name>
</gene>
<organism evidence="3">
    <name type="scientific">uncultured Solirubrobacteraceae bacterium</name>
    <dbReference type="NCBI Taxonomy" id="1162706"/>
    <lineage>
        <taxon>Bacteria</taxon>
        <taxon>Bacillati</taxon>
        <taxon>Actinomycetota</taxon>
        <taxon>Thermoleophilia</taxon>
        <taxon>Solirubrobacterales</taxon>
        <taxon>Solirubrobacteraceae</taxon>
        <taxon>environmental samples</taxon>
    </lineage>
</organism>
<reference evidence="3" key="1">
    <citation type="submission" date="2020-02" db="EMBL/GenBank/DDBJ databases">
        <authorList>
            <person name="Meier V. D."/>
        </authorList>
    </citation>
    <scope>NUCLEOTIDE SEQUENCE</scope>
    <source>
        <strain evidence="3">AVDCRST_MAG69</strain>
    </source>
</reference>
<dbReference type="PROSITE" id="PS50076">
    <property type="entry name" value="DNAJ_2"/>
    <property type="match status" value="1"/>
</dbReference>
<sequence length="207" mass="22800">MSDPYAVLGLRPGATEGEVAVAYRELAKVHHPDRARDDGERMRVINSAYDEIVRAGRAVTATPPRSGPSTTTARTARTGTAPPPGAWLSPTVRRQLGRELLDSLQPHEDVLLVADASTWDSPSVRLIATDRRLLWLRDDAPVARVRFMSYAVLENVEARWSRRGRQAELRVKPREGRRLSFAAMAPEAVQALLRVVRPRLGVGSAPA</sequence>
<dbReference type="EMBL" id="CADCVP010000127">
    <property type="protein sequence ID" value="CAA9487686.1"/>
    <property type="molecule type" value="Genomic_DNA"/>
</dbReference>
<dbReference type="Pfam" id="PF00226">
    <property type="entry name" value="DnaJ"/>
    <property type="match status" value="1"/>
</dbReference>
<dbReference type="PANTHER" id="PTHR24074">
    <property type="entry name" value="CO-CHAPERONE PROTEIN DJLA"/>
    <property type="match status" value="1"/>
</dbReference>
<dbReference type="InterPro" id="IPR050817">
    <property type="entry name" value="DjlA_DnaK_co-chaperone"/>
</dbReference>
<evidence type="ECO:0000313" key="3">
    <source>
        <dbReference type="EMBL" id="CAA9487686.1"/>
    </source>
</evidence>
<protein>
    <recommendedName>
        <fullName evidence="2">J domain-containing protein</fullName>
    </recommendedName>
</protein>
<feature type="domain" description="J" evidence="2">
    <location>
        <begin position="3"/>
        <end position="57"/>
    </location>
</feature>
<dbReference type="InterPro" id="IPR001623">
    <property type="entry name" value="DnaJ_domain"/>
</dbReference>
<evidence type="ECO:0000256" key="1">
    <source>
        <dbReference type="SAM" id="MobiDB-lite"/>
    </source>
</evidence>
<dbReference type="Gene3D" id="1.10.287.110">
    <property type="entry name" value="DnaJ domain"/>
    <property type="match status" value="1"/>
</dbReference>
<feature type="compositionally biased region" description="Low complexity" evidence="1">
    <location>
        <begin position="60"/>
        <end position="80"/>
    </location>
</feature>
<dbReference type="CDD" id="cd06257">
    <property type="entry name" value="DnaJ"/>
    <property type="match status" value="1"/>
</dbReference>
<dbReference type="PRINTS" id="PR00625">
    <property type="entry name" value="JDOMAIN"/>
</dbReference>
<name>A0A6J4SAU4_9ACTN</name>
<dbReference type="SMART" id="SM00271">
    <property type="entry name" value="DnaJ"/>
    <property type="match status" value="1"/>
</dbReference>
<dbReference type="SUPFAM" id="SSF46565">
    <property type="entry name" value="Chaperone J-domain"/>
    <property type="match status" value="1"/>
</dbReference>
<dbReference type="InterPro" id="IPR036869">
    <property type="entry name" value="J_dom_sf"/>
</dbReference>